<evidence type="ECO:0000313" key="1">
    <source>
        <dbReference type="EMBL" id="ORW32820.1"/>
    </source>
</evidence>
<protein>
    <recommendedName>
        <fullName evidence="5">Phosphohydrolase</fullName>
    </recommendedName>
</protein>
<accession>A0A1X2A741</accession>
<reference evidence="3 4" key="1">
    <citation type="journal article" date="2015" name="Emerg. Microbes Infect.">
        <title>Characterization of 17 strains belonging to the Mycobacterium simiae complex and description of Mycobacterium paraense sp. nov.</title>
        <authorList>
            <person name="Fusco da Costa A.R."/>
            <person name="Fedrizzi T."/>
            <person name="Lopes M.L."/>
            <person name="Pecorari M."/>
            <person name="Oliveira da Costa W.L."/>
            <person name="Giacobazzi E."/>
            <person name="da Costa Bahia J.R."/>
            <person name="De Sanctis V."/>
            <person name="Batista Lima K.V."/>
            <person name="Bertorelli R."/>
            <person name="Grottola A."/>
            <person name="Fabio A."/>
            <person name="Mariottini A."/>
            <person name="Ferretti P."/>
            <person name="Di Leva F."/>
            <person name="Fregni Serpini G."/>
            <person name="Tagliazucchi S."/>
            <person name="Rumpianesi F."/>
            <person name="Jousson O."/>
            <person name="Segata N."/>
            <person name="Tortoli E."/>
        </authorList>
    </citation>
    <scope>NUCLEOTIDE SEQUENCE [LARGE SCALE GENOMIC DNA]</scope>
    <source>
        <strain evidence="1 4">FI-07156</strain>
        <strain evidence="2 3">IEC33</strain>
    </source>
</reference>
<keyword evidence="4" id="KW-1185">Reference proteome</keyword>
<evidence type="ECO:0000313" key="4">
    <source>
        <dbReference type="Proteomes" id="UP000193801"/>
    </source>
</evidence>
<reference evidence="1" key="3">
    <citation type="submission" date="2016-01" db="EMBL/GenBank/DDBJ databases">
        <authorList>
            <person name="Ana R.F.D.C."/>
            <person name="Tarcisio F."/>
            <person name="Maria L.L."/>
            <person name="Monica P."/>
            <person name="Wana L.O.D.C."/>
            <person name="Elisabetta G."/>
            <person name="Jeann R.D.C.B."/>
            <person name="Veronica D.S."/>
            <person name="Karla V.B.L."/>
            <person name="Roberto B."/>
            <person name="Antonella G."/>
            <person name="Anna F."/>
            <person name="Alessandro M."/>
            <person name="Pamela F."/>
            <person name="Francesca D.L."/>
            <person name="Giulia F.S."/>
            <person name="Sara T."/>
            <person name="Fabio R."/>
            <person name="Olivier J."/>
            <person name="Nicola S."/>
            <person name="Enrico T."/>
        </authorList>
    </citation>
    <scope>NUCLEOTIDE SEQUENCE</scope>
    <source>
        <strain evidence="1">FI-07156</strain>
    </source>
</reference>
<dbReference type="RefSeq" id="WP_085093742.1">
    <property type="nucleotide sequence ID" value="NZ_JACKVQ010000009.1"/>
</dbReference>
<dbReference type="Proteomes" id="UP000193801">
    <property type="component" value="Unassembled WGS sequence"/>
</dbReference>
<organism evidence="2 3">
    <name type="scientific">Mycobacterium paraense</name>
    <dbReference type="NCBI Taxonomy" id="767916"/>
    <lineage>
        <taxon>Bacteria</taxon>
        <taxon>Bacillati</taxon>
        <taxon>Actinomycetota</taxon>
        <taxon>Actinomycetes</taxon>
        <taxon>Mycobacteriales</taxon>
        <taxon>Mycobacteriaceae</taxon>
        <taxon>Mycobacterium</taxon>
        <taxon>Mycobacterium simiae complex</taxon>
    </lineage>
</organism>
<gene>
    <name evidence="2" type="ORF">AWB90_17940</name>
    <name evidence="1" type="ORF">AWB91_10085</name>
</gene>
<evidence type="ECO:0000313" key="2">
    <source>
        <dbReference type="EMBL" id="ORW43042.1"/>
    </source>
</evidence>
<evidence type="ECO:0000313" key="3">
    <source>
        <dbReference type="Proteomes" id="UP000193285"/>
    </source>
</evidence>
<dbReference type="Proteomes" id="UP000193285">
    <property type="component" value="Unassembled WGS sequence"/>
</dbReference>
<dbReference type="EMBL" id="LQPK01000006">
    <property type="protein sequence ID" value="ORW32820.1"/>
    <property type="molecule type" value="Genomic_DNA"/>
</dbReference>
<evidence type="ECO:0008006" key="5">
    <source>
        <dbReference type="Google" id="ProtNLM"/>
    </source>
</evidence>
<reference evidence="2" key="2">
    <citation type="submission" date="2016-01" db="EMBL/GenBank/DDBJ databases">
        <authorList>
            <person name="Oliw E.H."/>
        </authorList>
    </citation>
    <scope>NUCLEOTIDE SEQUENCE</scope>
    <source>
        <strain evidence="2">IEC33</strain>
    </source>
</reference>
<name>A0A1X2A741_9MYCO</name>
<dbReference type="EMBL" id="LQPN01000059">
    <property type="protein sequence ID" value="ORW43042.1"/>
    <property type="molecule type" value="Genomic_DNA"/>
</dbReference>
<dbReference type="STRING" id="767916.AWB91_10085"/>
<dbReference type="OrthoDB" id="459260at2"/>
<comment type="caution">
    <text evidence="2">The sequence shown here is derived from an EMBL/GenBank/DDBJ whole genome shotgun (WGS) entry which is preliminary data.</text>
</comment>
<sequence>MTAVTAHPIVDAVLARYEDALGPDLPVYRNHVYRGLSYHQALFGAPLPDWAALAWAVHDLGIWTAGTFDYLEPSADLASSLAGEFGIAEIGDARTMIAEHHRLRAVGDPMVEAFRIADRIDVSRGLLSGPLRRSVVQAVVAELPYLGFHAFLARGLLGYAATHPRRPFPMLRW</sequence>
<dbReference type="AlphaFoldDB" id="A0A1X2A741"/>
<proteinExistence type="predicted"/>